<feature type="region of interest" description="Disordered" evidence="1">
    <location>
        <begin position="1147"/>
        <end position="1168"/>
    </location>
</feature>
<feature type="region of interest" description="Disordered" evidence="1">
    <location>
        <begin position="1060"/>
        <end position="1129"/>
    </location>
</feature>
<feature type="region of interest" description="Disordered" evidence="1">
    <location>
        <begin position="14"/>
        <end position="490"/>
    </location>
</feature>
<dbReference type="GO" id="GO:0005654">
    <property type="term" value="C:nucleoplasm"/>
    <property type="evidence" value="ECO:0007669"/>
    <property type="project" value="TreeGrafter"/>
</dbReference>
<accession>A0A8C3QFD1</accession>
<evidence type="ECO:0008006" key="6">
    <source>
        <dbReference type="Google" id="ProtNLM"/>
    </source>
</evidence>
<dbReference type="PANTHER" id="PTHR16207">
    <property type="entry name" value="SET DOMAIN-CONTAINING PROTEIN"/>
    <property type="match status" value="1"/>
</dbReference>
<dbReference type="PRINTS" id="PR01217">
    <property type="entry name" value="PRICHEXTENSN"/>
</dbReference>
<sequence>MNLWVVFQEEPAKEELLDAGITPSPSQELGSPSKSPDPENPGSQTPNSSTAPWTEPPCALQENEEQQEKRQEKGSGSGPGPPEDEEGAGGSGRALEVEDDADPQPARHSTPLGANPGNAEPGGTPEGSQELSEPSEKEEEEEENEEFEDEGSFQGAVDLVLSESSDAEMECEQNPGNSASPEEFGVPEEEPMASPASLGSPRPHRSLPEPPDGAGGDPGDHPGAMSPHRDQLPDPWDDPDPNGAEVGSPHGSSGELLFPPEASPECGAQPDSGMDTPGCPEQENRDQAPSGERWESPCGQGMSLALSPDSSSVCLTSPDGSLDPWAAPEDQPMDSTPSPARSCSLSHLGWGEADPDPNSLDDEESNRGGSEALGEEEQGSPGGEGVEELDDPMGAGDDPGDSPLDCPAAGDESGAEESGDEFPEAENSPGNDSMDTEPEIPLQQADREFLLEPEPSSCSREGISAIQELPREQQSFPDIPGDSNPGVPGRRESVLCRLWRPCREGGAAQLSVPAWSLDSSSPAPRSPGRDRPGSAPPSPGDPWGDPWDEAEPLPEGLPGVFPHSPRWSQSWDSPGNSGGSTGEDPCPPEGLGAGGIPSPAPSPSWDCAPQEPWDECEHDPEGSQPFPDAEGSQPFPDPDPEGSQPFPDPEGSQPFPDPDPEGSQPFPDPEGSQPFPDPEGSQPFPDPEGSQPFPDPEGSQPFPDPEGSQPFPDPEGSQPFPDPDPEGSQPFPDPDPEGSQPFPDPDPEGSQPFPDPEGSQPFPDPEGSQPFPDPEGSQPFPDPDPEGSQPFPDPDPEGSQPFPDPDPEGSQPFPDPEGSQPFPDPEGSQPFPDPEGSQPFPDPEGSQPFPDPEGSQPFPDPDPEGSQPFPDPDREAGEGEIPDSPVPWDEHRDLPGERPELYPEGVPEQLPGQDSREGSALEDPSENSFGGSEQGYSEGSSLSPLPSRNSCIVRSLDAAGARTNGDSSSRSSVHGEEPWEDWDWDWEIPRDPGSSVLGRQRQERLENSQLPRRHQRHARESHLARSLLGTWRSSEEITQNTLDMECLRFHYKLKEILRHSDPPFPASQKTSIPPSPRSRSPLQVTIPPGDAWPRRSRGRSRAGSRDPGAPFHLEKLRVRRAPPEPRGDVGAILDEYSQFQRVVLGRARAGKDPPGPGRAGPGRSGPEPFRGMLEELGGALRSHLRRVADAARPGMFFLLETGNEPLFHTVRALLQARGFVGTDPPSFLGARRGRRLLVLVRNEDISCHIHTVPSLLELKLCPAVVFAGLDDPQEVTGDTFQELFQAGGFLVSDEELLERATLGQLREVLKVLEELNRDGRWKWLLHHGESRRLRADLRDEAQKKQLLLRRCQGEELLELLPFHACDSPACGPRRVPCLLALQAQHIHARFAVYLTENPGSSREILESKGILVADIDTFLGTVQELAAPFRRSYW</sequence>
<feature type="compositionally biased region" description="Polar residues" evidence="1">
    <location>
        <begin position="23"/>
        <end position="34"/>
    </location>
</feature>
<feature type="compositionally biased region" description="Acidic residues" evidence="1">
    <location>
        <begin position="353"/>
        <end position="364"/>
    </location>
</feature>
<feature type="region of interest" description="Disordered" evidence="1">
    <location>
        <begin position="507"/>
        <end position="1021"/>
    </location>
</feature>
<feature type="compositionally biased region" description="Acidic residues" evidence="1">
    <location>
        <begin position="413"/>
        <end position="424"/>
    </location>
</feature>
<reference evidence="4" key="1">
    <citation type="submission" date="2025-08" db="UniProtKB">
        <authorList>
            <consortium name="Ensembl"/>
        </authorList>
    </citation>
    <scope>IDENTIFICATION</scope>
</reference>
<dbReference type="InterPro" id="IPR056242">
    <property type="entry name" value="PIN_TASOR"/>
</dbReference>
<evidence type="ECO:0000256" key="1">
    <source>
        <dbReference type="SAM" id="MobiDB-lite"/>
    </source>
</evidence>
<dbReference type="Pfam" id="PF24630">
    <property type="entry name" value="PIN_TASOR"/>
    <property type="match status" value="1"/>
</dbReference>
<evidence type="ECO:0000313" key="5">
    <source>
        <dbReference type="Proteomes" id="UP000694396"/>
    </source>
</evidence>
<dbReference type="InterPro" id="IPR056243">
    <property type="entry name" value="TASOR_ab_dom"/>
</dbReference>
<proteinExistence type="predicted"/>
<evidence type="ECO:0000259" key="3">
    <source>
        <dbReference type="Pfam" id="PF24630"/>
    </source>
</evidence>
<evidence type="ECO:0000313" key="4">
    <source>
        <dbReference type="Ensembl" id="ENSCRFP00000002143.1"/>
    </source>
</evidence>
<dbReference type="Pfam" id="PF23314">
    <property type="entry name" value="TASOR_alpha-beta"/>
    <property type="match status" value="1"/>
</dbReference>
<feature type="compositionally biased region" description="Basic and acidic residues" evidence="1">
    <location>
        <begin position="1112"/>
        <end position="1127"/>
    </location>
</feature>
<name>A0A8C3QFD1_9PASS</name>
<feature type="domain" description="TASOR alpha/beta" evidence="2">
    <location>
        <begin position="1194"/>
        <end position="1284"/>
    </location>
</feature>
<dbReference type="InterPro" id="IPR046432">
    <property type="entry name" value="TASOR"/>
</dbReference>
<protein>
    <recommendedName>
        <fullName evidence="6">Protein FAM208B</fullName>
    </recommendedName>
</protein>
<dbReference type="GO" id="GO:0045814">
    <property type="term" value="P:negative regulation of gene expression, epigenetic"/>
    <property type="evidence" value="ECO:0007669"/>
    <property type="project" value="InterPro"/>
</dbReference>
<feature type="compositionally biased region" description="Polar residues" evidence="1">
    <location>
        <begin position="566"/>
        <end position="575"/>
    </location>
</feature>
<feature type="compositionally biased region" description="Polar residues" evidence="1">
    <location>
        <begin position="41"/>
        <end position="52"/>
    </location>
</feature>
<feature type="compositionally biased region" description="Basic and acidic residues" evidence="1">
    <location>
        <begin position="888"/>
        <end position="901"/>
    </location>
</feature>
<organism evidence="4 5">
    <name type="scientific">Cyanoderma ruficeps</name>
    <name type="common">rufous-capped babbler</name>
    <dbReference type="NCBI Taxonomy" id="181631"/>
    <lineage>
        <taxon>Eukaryota</taxon>
        <taxon>Metazoa</taxon>
        <taxon>Chordata</taxon>
        <taxon>Craniata</taxon>
        <taxon>Vertebrata</taxon>
        <taxon>Euteleostomi</taxon>
        <taxon>Archelosauria</taxon>
        <taxon>Archosauria</taxon>
        <taxon>Dinosauria</taxon>
        <taxon>Saurischia</taxon>
        <taxon>Theropoda</taxon>
        <taxon>Coelurosauria</taxon>
        <taxon>Aves</taxon>
        <taxon>Neognathae</taxon>
        <taxon>Neoaves</taxon>
        <taxon>Telluraves</taxon>
        <taxon>Australaves</taxon>
        <taxon>Passeriformes</taxon>
        <taxon>Sylvioidea</taxon>
        <taxon>Timaliidae</taxon>
        <taxon>Cyanoderma</taxon>
    </lineage>
</organism>
<feature type="compositionally biased region" description="Low complexity" evidence="1">
    <location>
        <begin position="928"/>
        <end position="943"/>
    </location>
</feature>
<dbReference type="Ensembl" id="ENSCRFT00000002234.1">
    <property type="protein sequence ID" value="ENSCRFP00000002143.1"/>
    <property type="gene ID" value="ENSCRFG00000001777.1"/>
</dbReference>
<feature type="compositionally biased region" description="Acidic residues" evidence="1">
    <location>
        <begin position="136"/>
        <end position="151"/>
    </location>
</feature>
<evidence type="ECO:0000259" key="2">
    <source>
        <dbReference type="Pfam" id="PF23314"/>
    </source>
</evidence>
<feature type="compositionally biased region" description="Polar residues" evidence="1">
    <location>
        <begin position="333"/>
        <end position="345"/>
    </location>
</feature>
<feature type="domain" description="TASOR PIN" evidence="3">
    <location>
        <begin position="1288"/>
        <end position="1424"/>
    </location>
</feature>
<reference evidence="4" key="2">
    <citation type="submission" date="2025-09" db="UniProtKB">
        <authorList>
            <consortium name="Ensembl"/>
        </authorList>
    </citation>
    <scope>IDENTIFICATION</scope>
</reference>
<dbReference type="Proteomes" id="UP000694396">
    <property type="component" value="Unplaced"/>
</dbReference>
<dbReference type="PANTHER" id="PTHR16207:SF10">
    <property type="entry name" value="PROTEIN TASOR 2"/>
    <property type="match status" value="1"/>
</dbReference>
<feature type="compositionally biased region" description="Polar residues" evidence="1">
    <location>
        <begin position="308"/>
        <end position="319"/>
    </location>
</feature>
<keyword evidence="5" id="KW-1185">Reference proteome</keyword>